<protein>
    <submittedName>
        <fullName evidence="2">Uncharacterized protein</fullName>
    </submittedName>
</protein>
<dbReference type="Proteomes" id="UP000820818">
    <property type="component" value="Linkage Group LG7"/>
</dbReference>
<organism evidence="2 3">
    <name type="scientific">Daphnia sinensis</name>
    <dbReference type="NCBI Taxonomy" id="1820382"/>
    <lineage>
        <taxon>Eukaryota</taxon>
        <taxon>Metazoa</taxon>
        <taxon>Ecdysozoa</taxon>
        <taxon>Arthropoda</taxon>
        <taxon>Crustacea</taxon>
        <taxon>Branchiopoda</taxon>
        <taxon>Diplostraca</taxon>
        <taxon>Cladocera</taxon>
        <taxon>Anomopoda</taxon>
        <taxon>Daphniidae</taxon>
        <taxon>Daphnia</taxon>
        <taxon>Daphnia similis group</taxon>
    </lineage>
</organism>
<proteinExistence type="predicted"/>
<dbReference type="AlphaFoldDB" id="A0AAD5PPR1"/>
<comment type="caution">
    <text evidence="2">The sequence shown here is derived from an EMBL/GenBank/DDBJ whole genome shotgun (WGS) entry which is preliminary data.</text>
</comment>
<gene>
    <name evidence="2" type="ORF">GHT06_017966</name>
</gene>
<keyword evidence="3" id="KW-1185">Reference proteome</keyword>
<evidence type="ECO:0000256" key="1">
    <source>
        <dbReference type="SAM" id="MobiDB-lite"/>
    </source>
</evidence>
<reference evidence="2 3" key="1">
    <citation type="submission" date="2022-05" db="EMBL/GenBank/DDBJ databases">
        <title>A multi-omics perspective on studying reproductive biology in Daphnia sinensis.</title>
        <authorList>
            <person name="Jia J."/>
        </authorList>
    </citation>
    <scope>NUCLEOTIDE SEQUENCE [LARGE SCALE GENOMIC DNA]</scope>
    <source>
        <strain evidence="2 3">WSL</strain>
    </source>
</reference>
<evidence type="ECO:0000313" key="3">
    <source>
        <dbReference type="Proteomes" id="UP000820818"/>
    </source>
</evidence>
<feature type="region of interest" description="Disordered" evidence="1">
    <location>
        <begin position="1"/>
        <end position="37"/>
    </location>
</feature>
<sequence length="109" mass="12489">MVVKRRVGYAPSPRQQQQRRRRRREEPIPPPPPPLAETKYRVNITLSYRRPALQCIAHLVEKEAGSQNLPELFATAGRTYSTSFGSTDSCRRGRFIATQIEVSDRVQPI</sequence>
<dbReference type="EMBL" id="WJBH02000007">
    <property type="protein sequence ID" value="KAI9555451.1"/>
    <property type="molecule type" value="Genomic_DNA"/>
</dbReference>
<accession>A0AAD5PPR1</accession>
<evidence type="ECO:0000313" key="2">
    <source>
        <dbReference type="EMBL" id="KAI9555451.1"/>
    </source>
</evidence>
<name>A0AAD5PPR1_9CRUS</name>